<feature type="transmembrane region" description="Helical" evidence="1">
    <location>
        <begin position="33"/>
        <end position="50"/>
    </location>
</feature>
<dbReference type="RefSeq" id="WP_344339141.1">
    <property type="nucleotide sequence ID" value="NZ_BAAAQT010000001.1"/>
</dbReference>
<dbReference type="EMBL" id="BAAAQT010000001">
    <property type="protein sequence ID" value="GAA2170379.1"/>
    <property type="molecule type" value="Genomic_DNA"/>
</dbReference>
<keyword evidence="1" id="KW-0472">Membrane</keyword>
<evidence type="ECO:0000313" key="3">
    <source>
        <dbReference type="Proteomes" id="UP001501599"/>
    </source>
</evidence>
<name>A0ABN3AIZ2_9MICO</name>
<keyword evidence="1" id="KW-1133">Transmembrane helix</keyword>
<proteinExistence type="predicted"/>
<protein>
    <recommendedName>
        <fullName evidence="4">Histidine kinase</fullName>
    </recommendedName>
</protein>
<comment type="caution">
    <text evidence="2">The sequence shown here is derived from an EMBL/GenBank/DDBJ whole genome shotgun (WGS) entry which is preliminary data.</text>
</comment>
<evidence type="ECO:0008006" key="4">
    <source>
        <dbReference type="Google" id="ProtNLM"/>
    </source>
</evidence>
<feature type="transmembrane region" description="Helical" evidence="1">
    <location>
        <begin position="57"/>
        <end position="81"/>
    </location>
</feature>
<reference evidence="2 3" key="1">
    <citation type="journal article" date="2019" name="Int. J. Syst. Evol. Microbiol.">
        <title>The Global Catalogue of Microorganisms (GCM) 10K type strain sequencing project: providing services to taxonomists for standard genome sequencing and annotation.</title>
        <authorList>
            <consortium name="The Broad Institute Genomics Platform"/>
            <consortium name="The Broad Institute Genome Sequencing Center for Infectious Disease"/>
            <person name="Wu L."/>
            <person name="Ma J."/>
        </authorList>
    </citation>
    <scope>NUCLEOTIDE SEQUENCE [LARGE SCALE GENOMIC DNA]</scope>
    <source>
        <strain evidence="2 3">JCM 16026</strain>
    </source>
</reference>
<accession>A0ABN3AIZ2</accession>
<dbReference type="Proteomes" id="UP001501599">
    <property type="component" value="Unassembled WGS sequence"/>
</dbReference>
<keyword evidence="1" id="KW-0812">Transmembrane</keyword>
<gene>
    <name evidence="2" type="ORF">GCM10009846_00540</name>
</gene>
<evidence type="ECO:0000256" key="1">
    <source>
        <dbReference type="SAM" id="Phobius"/>
    </source>
</evidence>
<keyword evidence="3" id="KW-1185">Reference proteome</keyword>
<sequence length="127" mass="13322">MSETRRRATAALLYAAVISIVSALPGGLLLTAPNFILVLTLFVVTWTTLARRGLLTVLVMLTAGLTVASVPASSAVSWWLGGGVDDLAALMQGPSVSVSTVIALTSFTIATVFLRRTDGPRARHVSR</sequence>
<feature type="transmembrane region" description="Helical" evidence="1">
    <location>
        <begin position="93"/>
        <end position="114"/>
    </location>
</feature>
<organism evidence="2 3">
    <name type="scientific">Agrococcus versicolor</name>
    <dbReference type="NCBI Taxonomy" id="501482"/>
    <lineage>
        <taxon>Bacteria</taxon>
        <taxon>Bacillati</taxon>
        <taxon>Actinomycetota</taxon>
        <taxon>Actinomycetes</taxon>
        <taxon>Micrococcales</taxon>
        <taxon>Microbacteriaceae</taxon>
        <taxon>Agrococcus</taxon>
    </lineage>
</organism>
<evidence type="ECO:0000313" key="2">
    <source>
        <dbReference type="EMBL" id="GAA2170379.1"/>
    </source>
</evidence>